<reference evidence="1" key="2">
    <citation type="journal article" date="2021" name="PeerJ">
        <title>Extensive microbial diversity within the chicken gut microbiome revealed by metagenomics and culture.</title>
        <authorList>
            <person name="Gilroy R."/>
            <person name="Ravi A."/>
            <person name="Getino M."/>
            <person name="Pursley I."/>
            <person name="Horton D.L."/>
            <person name="Alikhan N.F."/>
            <person name="Baker D."/>
            <person name="Gharbi K."/>
            <person name="Hall N."/>
            <person name="Watson M."/>
            <person name="Adriaenssens E.M."/>
            <person name="Foster-Nyarko E."/>
            <person name="Jarju S."/>
            <person name="Secka A."/>
            <person name="Antonio M."/>
            <person name="Oren A."/>
            <person name="Chaudhuri R.R."/>
            <person name="La Ragione R."/>
            <person name="Hildebrand F."/>
            <person name="Pallen M.J."/>
        </authorList>
    </citation>
    <scope>NUCLEOTIDE SEQUENCE</scope>
    <source>
        <strain evidence="1">ChiW13-3771</strain>
    </source>
</reference>
<gene>
    <name evidence="1" type="ORF">IAC96_05325</name>
</gene>
<dbReference type="AlphaFoldDB" id="A0A9D1EDL4"/>
<reference evidence="1" key="1">
    <citation type="submission" date="2020-10" db="EMBL/GenBank/DDBJ databases">
        <authorList>
            <person name="Gilroy R."/>
        </authorList>
    </citation>
    <scope>NUCLEOTIDE SEQUENCE</scope>
    <source>
        <strain evidence="1">ChiW13-3771</strain>
    </source>
</reference>
<dbReference type="Proteomes" id="UP000824201">
    <property type="component" value="Unassembled WGS sequence"/>
</dbReference>
<sequence length="136" mass="15095">MKYKSNIKKRMKVVGILLMLIISTVSLGTQAKQIKNYSFTISGTKGTYAPNSLKSVTNRPYAVNASMPSNRPRYVIKTTMYNSENAYRGNCDVYEGTRNTGANTGVAGHSYKLYCIRQYTWDGSAYTSGSWAADES</sequence>
<name>A0A9D1EDL4_9FIRM</name>
<protein>
    <submittedName>
        <fullName evidence="1">Uncharacterized protein</fullName>
    </submittedName>
</protein>
<proteinExistence type="predicted"/>
<evidence type="ECO:0000313" key="2">
    <source>
        <dbReference type="Proteomes" id="UP000824201"/>
    </source>
</evidence>
<organism evidence="1 2">
    <name type="scientific">Candidatus Fimimorpha faecalis</name>
    <dbReference type="NCBI Taxonomy" id="2840824"/>
    <lineage>
        <taxon>Bacteria</taxon>
        <taxon>Bacillati</taxon>
        <taxon>Bacillota</taxon>
        <taxon>Clostridia</taxon>
        <taxon>Eubacteriales</taxon>
        <taxon>Candidatus Fimimorpha</taxon>
    </lineage>
</organism>
<comment type="caution">
    <text evidence="1">The sequence shown here is derived from an EMBL/GenBank/DDBJ whole genome shotgun (WGS) entry which is preliminary data.</text>
</comment>
<dbReference type="EMBL" id="DVHN01000057">
    <property type="protein sequence ID" value="HIR88354.1"/>
    <property type="molecule type" value="Genomic_DNA"/>
</dbReference>
<accession>A0A9D1EDL4</accession>
<evidence type="ECO:0000313" key="1">
    <source>
        <dbReference type="EMBL" id="HIR88354.1"/>
    </source>
</evidence>